<keyword evidence="2" id="KW-1185">Reference proteome</keyword>
<reference evidence="1" key="2">
    <citation type="journal article" date="2022" name="New Phytol.">
        <title>Evolutionary transition to the ectomycorrhizal habit in the genomes of a hyperdiverse lineage of mushroom-forming fungi.</title>
        <authorList>
            <person name="Looney B."/>
            <person name="Miyauchi S."/>
            <person name="Morin E."/>
            <person name="Drula E."/>
            <person name="Courty P.E."/>
            <person name="Kohler A."/>
            <person name="Kuo A."/>
            <person name="LaButti K."/>
            <person name="Pangilinan J."/>
            <person name="Lipzen A."/>
            <person name="Riley R."/>
            <person name="Andreopoulos W."/>
            <person name="He G."/>
            <person name="Johnson J."/>
            <person name="Nolan M."/>
            <person name="Tritt A."/>
            <person name="Barry K.W."/>
            <person name="Grigoriev I.V."/>
            <person name="Nagy L.G."/>
            <person name="Hibbett D."/>
            <person name="Henrissat B."/>
            <person name="Matheny P.B."/>
            <person name="Labbe J."/>
            <person name="Martin F.M."/>
        </authorList>
    </citation>
    <scope>NUCLEOTIDE SEQUENCE</scope>
    <source>
        <strain evidence="1">HHB10654</strain>
    </source>
</reference>
<dbReference type="Proteomes" id="UP000814140">
    <property type="component" value="Unassembled WGS sequence"/>
</dbReference>
<evidence type="ECO:0000313" key="1">
    <source>
        <dbReference type="EMBL" id="KAI0057453.1"/>
    </source>
</evidence>
<name>A0ACB8SMF4_9AGAM</name>
<evidence type="ECO:0000313" key="2">
    <source>
        <dbReference type="Proteomes" id="UP000814140"/>
    </source>
</evidence>
<protein>
    <submittedName>
        <fullName evidence="1">Uncharacterized protein</fullName>
    </submittedName>
</protein>
<sequence length="51" mass="5412">MFSARFFAALALIGLAAGVYAAPVPDLTVDLLEREPQGTGCGGRCGHYWKN</sequence>
<proteinExistence type="predicted"/>
<dbReference type="EMBL" id="MU277247">
    <property type="protein sequence ID" value="KAI0057453.1"/>
    <property type="molecule type" value="Genomic_DNA"/>
</dbReference>
<organism evidence="1 2">
    <name type="scientific">Artomyces pyxidatus</name>
    <dbReference type="NCBI Taxonomy" id="48021"/>
    <lineage>
        <taxon>Eukaryota</taxon>
        <taxon>Fungi</taxon>
        <taxon>Dikarya</taxon>
        <taxon>Basidiomycota</taxon>
        <taxon>Agaricomycotina</taxon>
        <taxon>Agaricomycetes</taxon>
        <taxon>Russulales</taxon>
        <taxon>Auriscalpiaceae</taxon>
        <taxon>Artomyces</taxon>
    </lineage>
</organism>
<accession>A0ACB8SMF4</accession>
<gene>
    <name evidence="1" type="ORF">BV25DRAFT_1920160</name>
</gene>
<comment type="caution">
    <text evidence="1">The sequence shown here is derived from an EMBL/GenBank/DDBJ whole genome shotgun (WGS) entry which is preliminary data.</text>
</comment>
<reference evidence="1" key="1">
    <citation type="submission" date="2021-03" db="EMBL/GenBank/DDBJ databases">
        <authorList>
            <consortium name="DOE Joint Genome Institute"/>
            <person name="Ahrendt S."/>
            <person name="Looney B.P."/>
            <person name="Miyauchi S."/>
            <person name="Morin E."/>
            <person name="Drula E."/>
            <person name="Courty P.E."/>
            <person name="Chicoki N."/>
            <person name="Fauchery L."/>
            <person name="Kohler A."/>
            <person name="Kuo A."/>
            <person name="Labutti K."/>
            <person name="Pangilinan J."/>
            <person name="Lipzen A."/>
            <person name="Riley R."/>
            <person name="Andreopoulos W."/>
            <person name="He G."/>
            <person name="Johnson J."/>
            <person name="Barry K.W."/>
            <person name="Grigoriev I.V."/>
            <person name="Nagy L."/>
            <person name="Hibbett D."/>
            <person name="Henrissat B."/>
            <person name="Matheny P.B."/>
            <person name="Labbe J."/>
            <person name="Martin F."/>
        </authorList>
    </citation>
    <scope>NUCLEOTIDE SEQUENCE</scope>
    <source>
        <strain evidence="1">HHB10654</strain>
    </source>
</reference>